<dbReference type="EMBL" id="JASCZI010090841">
    <property type="protein sequence ID" value="MED6147079.1"/>
    <property type="molecule type" value="Genomic_DNA"/>
</dbReference>
<dbReference type="Proteomes" id="UP001341840">
    <property type="component" value="Unassembled WGS sequence"/>
</dbReference>
<feature type="region of interest" description="Disordered" evidence="1">
    <location>
        <begin position="1"/>
        <end position="48"/>
    </location>
</feature>
<sequence>MRTEPTVSQGQPQMTKIHGIRDKEPIINMEPKISQDKDATPTPSQEGSLLTPATLEALEKLHEETEKKMLVRQTEAKMEDILRMQAAIRAFDNLETSVQEIEEPKTPRKMLYKWATEGEGDMMYEFLFKFINGKTYATVREHFMSLARQGEMDLAYHMVQKYQHNYFDKETGHSDALSTWKDNDGFEYIDKFKMKRAQYLNILD</sequence>
<evidence type="ECO:0000313" key="3">
    <source>
        <dbReference type="Proteomes" id="UP001341840"/>
    </source>
</evidence>
<evidence type="ECO:0000313" key="2">
    <source>
        <dbReference type="EMBL" id="MED6147079.1"/>
    </source>
</evidence>
<feature type="compositionally biased region" description="Polar residues" evidence="1">
    <location>
        <begin position="1"/>
        <end position="14"/>
    </location>
</feature>
<comment type="caution">
    <text evidence="2">The sequence shown here is derived from an EMBL/GenBank/DDBJ whole genome shotgun (WGS) entry which is preliminary data.</text>
</comment>
<reference evidence="2 3" key="1">
    <citation type="journal article" date="2023" name="Plants (Basel)">
        <title>Bridging the Gap: Combining Genomics and Transcriptomics Approaches to Understand Stylosanthes scabra, an Orphan Legume from the Brazilian Caatinga.</title>
        <authorList>
            <person name="Ferreira-Neto J.R.C."/>
            <person name="da Silva M.D."/>
            <person name="Binneck E."/>
            <person name="de Melo N.F."/>
            <person name="da Silva R.H."/>
            <person name="de Melo A.L.T.M."/>
            <person name="Pandolfi V."/>
            <person name="Bustamante F.O."/>
            <person name="Brasileiro-Vidal A.C."/>
            <person name="Benko-Iseppon A.M."/>
        </authorList>
    </citation>
    <scope>NUCLEOTIDE SEQUENCE [LARGE SCALE GENOMIC DNA]</scope>
    <source>
        <tissue evidence="2">Leaves</tissue>
    </source>
</reference>
<proteinExistence type="predicted"/>
<name>A0ABU6TFE6_9FABA</name>
<organism evidence="2 3">
    <name type="scientific">Stylosanthes scabra</name>
    <dbReference type="NCBI Taxonomy" id="79078"/>
    <lineage>
        <taxon>Eukaryota</taxon>
        <taxon>Viridiplantae</taxon>
        <taxon>Streptophyta</taxon>
        <taxon>Embryophyta</taxon>
        <taxon>Tracheophyta</taxon>
        <taxon>Spermatophyta</taxon>
        <taxon>Magnoliopsida</taxon>
        <taxon>eudicotyledons</taxon>
        <taxon>Gunneridae</taxon>
        <taxon>Pentapetalae</taxon>
        <taxon>rosids</taxon>
        <taxon>fabids</taxon>
        <taxon>Fabales</taxon>
        <taxon>Fabaceae</taxon>
        <taxon>Papilionoideae</taxon>
        <taxon>50 kb inversion clade</taxon>
        <taxon>dalbergioids sensu lato</taxon>
        <taxon>Dalbergieae</taxon>
        <taxon>Pterocarpus clade</taxon>
        <taxon>Stylosanthes</taxon>
    </lineage>
</organism>
<keyword evidence="3" id="KW-1185">Reference proteome</keyword>
<evidence type="ECO:0000256" key="1">
    <source>
        <dbReference type="SAM" id="MobiDB-lite"/>
    </source>
</evidence>
<gene>
    <name evidence="2" type="ORF">PIB30_040622</name>
</gene>
<accession>A0ABU6TFE6</accession>
<protein>
    <submittedName>
        <fullName evidence="2">Uncharacterized protein</fullName>
    </submittedName>
</protein>